<name>W4IDA8_PLAFA</name>
<gene>
    <name evidence="2" type="ORF">PFNF135_04749</name>
</gene>
<keyword evidence="1" id="KW-0472">Membrane</keyword>
<evidence type="ECO:0000313" key="2">
    <source>
        <dbReference type="EMBL" id="ETW41115.1"/>
    </source>
</evidence>
<dbReference type="EMBL" id="KI926064">
    <property type="protein sequence ID" value="ETW41115.1"/>
    <property type="molecule type" value="Genomic_DNA"/>
</dbReference>
<accession>W4IDA8</accession>
<sequence length="88" mass="10541">MSATSKCMLIYNLVCCCLWTVILFTSLQYVFNKEKYPITTFWSNYKNIITITQSLAIFEIFFTIIEKANKKFPSQKRSRMEQIKKKYE</sequence>
<proteinExistence type="predicted"/>
<evidence type="ECO:0000313" key="3">
    <source>
        <dbReference type="Proteomes" id="UP000019114"/>
    </source>
</evidence>
<evidence type="ECO:0000256" key="1">
    <source>
        <dbReference type="SAM" id="Phobius"/>
    </source>
</evidence>
<reference evidence="2 3" key="1">
    <citation type="submission" date="2013-02" db="EMBL/GenBank/DDBJ databases">
        <title>The Genome Annotation of Plasmodium falciparum NF135/5.C10.</title>
        <authorList>
            <consortium name="The Broad Institute Genome Sequencing Platform"/>
            <consortium name="The Broad Institute Genome Sequencing Center for Infectious Disease"/>
            <person name="Neafsey D."/>
            <person name="Hoffman S."/>
            <person name="Volkman S."/>
            <person name="Rosenthal P."/>
            <person name="Walker B."/>
            <person name="Young S.K."/>
            <person name="Zeng Q."/>
            <person name="Gargeya S."/>
            <person name="Fitzgerald M."/>
            <person name="Haas B."/>
            <person name="Abouelleil A."/>
            <person name="Allen A.W."/>
            <person name="Alvarado L."/>
            <person name="Arachchi H.M."/>
            <person name="Berlin A.M."/>
            <person name="Chapman S.B."/>
            <person name="Gainer-Dewar J."/>
            <person name="Goldberg J."/>
            <person name="Griggs A."/>
            <person name="Gujja S."/>
            <person name="Hansen M."/>
            <person name="Howarth C."/>
            <person name="Imamovic A."/>
            <person name="Ireland A."/>
            <person name="Larimer J."/>
            <person name="McCowan C."/>
            <person name="Murphy C."/>
            <person name="Pearson M."/>
            <person name="Poon T.W."/>
            <person name="Priest M."/>
            <person name="Roberts A."/>
            <person name="Saif S."/>
            <person name="Shea T."/>
            <person name="Sisk P."/>
            <person name="Sykes S."/>
            <person name="Wortman J."/>
            <person name="Nusbaum C."/>
            <person name="Birren B."/>
        </authorList>
    </citation>
    <scope>NUCLEOTIDE SEQUENCE [LARGE SCALE GENOMIC DNA]</scope>
    <source>
        <strain evidence="2 3">NF135/5.C10</strain>
    </source>
</reference>
<dbReference type="Proteomes" id="UP000019114">
    <property type="component" value="Unassembled WGS sequence"/>
</dbReference>
<dbReference type="AlphaFoldDB" id="W4IDA8"/>
<feature type="transmembrane region" description="Helical" evidence="1">
    <location>
        <begin position="9"/>
        <end position="31"/>
    </location>
</feature>
<organism evidence="2 3">
    <name type="scientific">Plasmodium falciparum NF135/5.C10</name>
    <dbReference type="NCBI Taxonomy" id="1036726"/>
    <lineage>
        <taxon>Eukaryota</taxon>
        <taxon>Sar</taxon>
        <taxon>Alveolata</taxon>
        <taxon>Apicomplexa</taxon>
        <taxon>Aconoidasida</taxon>
        <taxon>Haemosporida</taxon>
        <taxon>Plasmodiidae</taxon>
        <taxon>Plasmodium</taxon>
        <taxon>Plasmodium (Laverania)</taxon>
    </lineage>
</organism>
<protein>
    <submittedName>
        <fullName evidence="2">Uncharacterized protein</fullName>
    </submittedName>
</protein>
<reference evidence="2 3" key="2">
    <citation type="submission" date="2013-02" db="EMBL/GenBank/DDBJ databases">
        <title>The Genome Sequence of Plasmodium falciparum NF135/5.C10.</title>
        <authorList>
            <consortium name="The Broad Institute Genome Sequencing Platform"/>
            <consortium name="The Broad Institute Genome Sequencing Center for Infectious Disease"/>
            <person name="Neafsey D."/>
            <person name="Cheeseman I."/>
            <person name="Volkman S."/>
            <person name="Adams J."/>
            <person name="Walker B."/>
            <person name="Young S.K."/>
            <person name="Zeng Q."/>
            <person name="Gargeya S."/>
            <person name="Fitzgerald M."/>
            <person name="Haas B."/>
            <person name="Abouelleil A."/>
            <person name="Alvarado L."/>
            <person name="Arachchi H.M."/>
            <person name="Berlin A.M."/>
            <person name="Chapman S.B."/>
            <person name="Dewar J."/>
            <person name="Goldberg J."/>
            <person name="Griggs A."/>
            <person name="Gujja S."/>
            <person name="Hansen M."/>
            <person name="Howarth C."/>
            <person name="Imamovic A."/>
            <person name="Larimer J."/>
            <person name="McCowan C."/>
            <person name="Murphy C."/>
            <person name="Neiman D."/>
            <person name="Pearson M."/>
            <person name="Priest M."/>
            <person name="Roberts A."/>
            <person name="Saif S."/>
            <person name="Shea T."/>
            <person name="Sisk P."/>
            <person name="Sykes S."/>
            <person name="Wortman J."/>
            <person name="Nusbaum C."/>
            <person name="Birren B."/>
        </authorList>
    </citation>
    <scope>NUCLEOTIDE SEQUENCE [LARGE SCALE GENOMIC DNA]</scope>
    <source>
        <strain evidence="2 3">NF135/5.C10</strain>
    </source>
</reference>
<dbReference type="OrthoDB" id="46988at2759"/>
<keyword evidence="1" id="KW-1133">Transmembrane helix</keyword>
<feature type="transmembrane region" description="Helical" evidence="1">
    <location>
        <begin position="51"/>
        <end position="69"/>
    </location>
</feature>
<keyword evidence="1" id="KW-0812">Transmembrane</keyword>